<dbReference type="Pfam" id="PF00440">
    <property type="entry name" value="TetR_N"/>
    <property type="match status" value="1"/>
</dbReference>
<evidence type="ECO:0000256" key="2">
    <source>
        <dbReference type="PROSITE-ProRule" id="PRU00335"/>
    </source>
</evidence>
<gene>
    <name evidence="4" type="primary">fadR</name>
    <name evidence="4" type="ORF">EUAN_18180</name>
</gene>
<dbReference type="AlphaFoldDB" id="A0A1S1V5X2"/>
<proteinExistence type="predicted"/>
<keyword evidence="1 2" id="KW-0238">DNA-binding</keyword>
<dbReference type="InterPro" id="IPR050624">
    <property type="entry name" value="HTH-type_Tx_Regulator"/>
</dbReference>
<dbReference type="OrthoDB" id="9812484at2"/>
<reference evidence="4 5" key="1">
    <citation type="submission" date="2016-09" db="EMBL/GenBank/DDBJ databases">
        <title>Genome sequence of Eubacterium angustum.</title>
        <authorList>
            <person name="Poehlein A."/>
            <person name="Daniel R."/>
        </authorList>
    </citation>
    <scope>NUCLEOTIDE SEQUENCE [LARGE SCALE GENOMIC DNA]</scope>
    <source>
        <strain evidence="4 5">DSM 1989</strain>
    </source>
</reference>
<dbReference type="SUPFAM" id="SSF48498">
    <property type="entry name" value="Tetracyclin repressor-like, C-terminal domain"/>
    <property type="match status" value="1"/>
</dbReference>
<organism evidence="4 5">
    <name type="scientific">Andreesenia angusta</name>
    <dbReference type="NCBI Taxonomy" id="39480"/>
    <lineage>
        <taxon>Bacteria</taxon>
        <taxon>Bacillati</taxon>
        <taxon>Bacillota</taxon>
        <taxon>Tissierellia</taxon>
        <taxon>Tissierellales</taxon>
        <taxon>Gottschalkiaceae</taxon>
        <taxon>Andreesenia</taxon>
    </lineage>
</organism>
<feature type="DNA-binding region" description="H-T-H motif" evidence="2">
    <location>
        <begin position="34"/>
        <end position="53"/>
    </location>
</feature>
<dbReference type="InterPro" id="IPR009057">
    <property type="entry name" value="Homeodomain-like_sf"/>
</dbReference>
<feature type="domain" description="HTH tetR-type" evidence="3">
    <location>
        <begin position="11"/>
        <end position="71"/>
    </location>
</feature>
<accession>A0A1S1V5X2</accession>
<protein>
    <submittedName>
        <fullName evidence="4">Fatty acid metabolism regulator protein</fullName>
    </submittedName>
</protein>
<dbReference type="RefSeq" id="WP_071063826.1">
    <property type="nucleotide sequence ID" value="NZ_MKIE01000007.1"/>
</dbReference>
<name>A0A1S1V5X2_9FIRM</name>
<dbReference type="PANTHER" id="PTHR43479:SF11">
    <property type="entry name" value="ACREF_ENVCD OPERON REPRESSOR-RELATED"/>
    <property type="match status" value="1"/>
</dbReference>
<evidence type="ECO:0000259" key="3">
    <source>
        <dbReference type="PROSITE" id="PS50977"/>
    </source>
</evidence>
<dbReference type="PROSITE" id="PS50977">
    <property type="entry name" value="HTH_TETR_2"/>
    <property type="match status" value="1"/>
</dbReference>
<comment type="caution">
    <text evidence="4">The sequence shown here is derived from an EMBL/GenBank/DDBJ whole genome shotgun (WGS) entry which is preliminary data.</text>
</comment>
<dbReference type="Gene3D" id="1.10.357.10">
    <property type="entry name" value="Tetracycline Repressor, domain 2"/>
    <property type="match status" value="1"/>
</dbReference>
<evidence type="ECO:0000256" key="1">
    <source>
        <dbReference type="ARBA" id="ARBA00023125"/>
    </source>
</evidence>
<dbReference type="STRING" id="39480.EUAN_18180"/>
<evidence type="ECO:0000313" key="5">
    <source>
        <dbReference type="Proteomes" id="UP000180254"/>
    </source>
</evidence>
<sequence length="215" mass="25213">MPKNTFFNLSEEKRARIVESSIEEFSSNPYEVASINQIVKHSEIAKGSFYQYFENKEDLYKHLVEICEVEKESYIDIAIKRTKYVDFFERLKEVYKSIIRFSDEKPKYAAVLDHIYKIDDLNLKSEILESLELDGPNVFSKLIDEAIEEGELKSSLDTELIASFLVNINVFLKEYRKTKGVLFDYESKVDELVDVLEYGIKPKSRVNKNKDDLLY</sequence>
<dbReference type="SUPFAM" id="SSF46689">
    <property type="entry name" value="Homeodomain-like"/>
    <property type="match status" value="1"/>
</dbReference>
<dbReference type="Proteomes" id="UP000180254">
    <property type="component" value="Unassembled WGS sequence"/>
</dbReference>
<keyword evidence="5" id="KW-1185">Reference proteome</keyword>
<dbReference type="GO" id="GO:0003677">
    <property type="term" value="F:DNA binding"/>
    <property type="evidence" value="ECO:0007669"/>
    <property type="project" value="UniProtKB-UniRule"/>
</dbReference>
<dbReference type="InterPro" id="IPR001647">
    <property type="entry name" value="HTH_TetR"/>
</dbReference>
<evidence type="ECO:0000313" key="4">
    <source>
        <dbReference type="EMBL" id="OHW61815.1"/>
    </source>
</evidence>
<dbReference type="InterPro" id="IPR036271">
    <property type="entry name" value="Tet_transcr_reg_TetR-rel_C_sf"/>
</dbReference>
<dbReference type="PANTHER" id="PTHR43479">
    <property type="entry name" value="ACREF/ENVCD OPERON REPRESSOR-RELATED"/>
    <property type="match status" value="1"/>
</dbReference>
<dbReference type="EMBL" id="MKIE01000007">
    <property type="protein sequence ID" value="OHW61815.1"/>
    <property type="molecule type" value="Genomic_DNA"/>
</dbReference>